<feature type="compositionally biased region" description="Low complexity" evidence="2">
    <location>
        <begin position="39"/>
        <end position="57"/>
    </location>
</feature>
<feature type="region of interest" description="Disordered" evidence="2">
    <location>
        <begin position="25"/>
        <end position="62"/>
    </location>
</feature>
<feature type="signal peptide" evidence="3">
    <location>
        <begin position="1"/>
        <end position="23"/>
    </location>
</feature>
<dbReference type="Proteomes" id="UP001589608">
    <property type="component" value="Unassembled WGS sequence"/>
</dbReference>
<comment type="caution">
    <text evidence="5">The sequence shown here is derived from an EMBL/GenBank/DDBJ whole genome shotgun (WGS) entry which is preliminary data.</text>
</comment>
<reference evidence="5 6" key="1">
    <citation type="submission" date="2024-09" db="EMBL/GenBank/DDBJ databases">
        <authorList>
            <person name="Sun Q."/>
            <person name="Mori K."/>
        </authorList>
    </citation>
    <scope>NUCLEOTIDE SEQUENCE [LARGE SCALE GENOMIC DNA]</scope>
    <source>
        <strain evidence="5 6">JCM 3307</strain>
    </source>
</reference>
<evidence type="ECO:0000259" key="4">
    <source>
        <dbReference type="PROSITE" id="PS50072"/>
    </source>
</evidence>
<keyword evidence="3" id="KW-0732">Signal</keyword>
<evidence type="ECO:0000256" key="2">
    <source>
        <dbReference type="SAM" id="MobiDB-lite"/>
    </source>
</evidence>
<keyword evidence="5" id="KW-0413">Isomerase</keyword>
<dbReference type="InterPro" id="IPR044666">
    <property type="entry name" value="Cyclophilin_A-like"/>
</dbReference>
<dbReference type="CDD" id="cd00317">
    <property type="entry name" value="cyclophilin"/>
    <property type="match status" value="1"/>
</dbReference>
<organism evidence="5 6">
    <name type="scientific">Dactylosporangium vinaceum</name>
    <dbReference type="NCBI Taxonomy" id="53362"/>
    <lineage>
        <taxon>Bacteria</taxon>
        <taxon>Bacillati</taxon>
        <taxon>Actinomycetota</taxon>
        <taxon>Actinomycetes</taxon>
        <taxon>Micromonosporales</taxon>
        <taxon>Micromonosporaceae</taxon>
        <taxon>Dactylosporangium</taxon>
    </lineage>
</organism>
<feature type="domain" description="PPIase cyclophilin-type" evidence="4">
    <location>
        <begin position="90"/>
        <end position="240"/>
    </location>
</feature>
<comment type="function">
    <text evidence="1">PPIases accelerate the folding of proteins. It catalyzes the cis-trans isomerization of proline imidic peptide bonds in oligopeptides.</text>
</comment>
<proteinExistence type="predicted"/>
<dbReference type="Pfam" id="PF00160">
    <property type="entry name" value="Pro_isomerase"/>
    <property type="match status" value="1"/>
</dbReference>
<name>A0ABV5MJG9_9ACTN</name>
<evidence type="ECO:0000256" key="3">
    <source>
        <dbReference type="SAM" id="SignalP"/>
    </source>
</evidence>
<evidence type="ECO:0000313" key="6">
    <source>
        <dbReference type="Proteomes" id="UP001589608"/>
    </source>
</evidence>
<dbReference type="RefSeq" id="WP_223093677.1">
    <property type="nucleotide sequence ID" value="NZ_CP061913.1"/>
</dbReference>
<protein>
    <submittedName>
        <fullName evidence="5">Peptidylprolyl isomerase</fullName>
        <ecNumber evidence="5">5.2.1.8</ecNumber>
    </submittedName>
</protein>
<sequence length="243" mass="24777">MTLRRRAVTAALACSLLLTGCSAGTDTGTKPVQGRPLNAAGATATGPSSAPPARSGGCVYKPSPADATTKDVGVPPATPKAAKATMSITTNLGPIEITLDGVGAPCSTASFAYLAGKQFFDNTKCHRLTTQGIWVLQCGDPSATGTGGPAYRYATENTGAPYLRGTVAIANTGQPESNGSQFFINYKDNTQLQTDYTMLGQVTKGMDLIDQVAAAGVAADPNGTGDGPPKTEIVLQKVTIAYA</sequence>
<dbReference type="GO" id="GO:0003755">
    <property type="term" value="F:peptidyl-prolyl cis-trans isomerase activity"/>
    <property type="evidence" value="ECO:0007669"/>
    <property type="project" value="UniProtKB-EC"/>
</dbReference>
<dbReference type="PROSITE" id="PS50072">
    <property type="entry name" value="CSA_PPIASE_2"/>
    <property type="match status" value="1"/>
</dbReference>
<dbReference type="SUPFAM" id="SSF50891">
    <property type="entry name" value="Cyclophilin-like"/>
    <property type="match status" value="1"/>
</dbReference>
<dbReference type="PROSITE" id="PS51257">
    <property type="entry name" value="PROKAR_LIPOPROTEIN"/>
    <property type="match status" value="1"/>
</dbReference>
<dbReference type="EMBL" id="JBHMCA010000060">
    <property type="protein sequence ID" value="MFB9449024.1"/>
    <property type="molecule type" value="Genomic_DNA"/>
</dbReference>
<dbReference type="InterPro" id="IPR029000">
    <property type="entry name" value="Cyclophilin-like_dom_sf"/>
</dbReference>
<keyword evidence="6" id="KW-1185">Reference proteome</keyword>
<dbReference type="PANTHER" id="PTHR45625:SF3">
    <property type="entry name" value="PEPTIDYL-PROLYL CIS-TRANS ISOMERASE B-RELATED"/>
    <property type="match status" value="1"/>
</dbReference>
<feature type="chain" id="PRO_5046751279" evidence="3">
    <location>
        <begin position="24"/>
        <end position="243"/>
    </location>
</feature>
<dbReference type="EC" id="5.2.1.8" evidence="5"/>
<dbReference type="InterPro" id="IPR002130">
    <property type="entry name" value="Cyclophilin-type_PPIase_dom"/>
</dbReference>
<evidence type="ECO:0000313" key="5">
    <source>
        <dbReference type="EMBL" id="MFB9449024.1"/>
    </source>
</evidence>
<accession>A0ABV5MJG9</accession>
<gene>
    <name evidence="5" type="ORF">ACFFTR_38615</name>
</gene>
<evidence type="ECO:0000256" key="1">
    <source>
        <dbReference type="ARBA" id="ARBA00002388"/>
    </source>
</evidence>
<dbReference type="PANTHER" id="PTHR45625">
    <property type="entry name" value="PEPTIDYL-PROLYL CIS-TRANS ISOMERASE-RELATED"/>
    <property type="match status" value="1"/>
</dbReference>
<dbReference type="Gene3D" id="2.40.100.10">
    <property type="entry name" value="Cyclophilin-like"/>
    <property type="match status" value="1"/>
</dbReference>